<keyword evidence="2" id="KW-1185">Reference proteome</keyword>
<proteinExistence type="predicted"/>
<dbReference type="Proteomes" id="UP000267096">
    <property type="component" value="Unassembled WGS sequence"/>
</dbReference>
<reference evidence="3" key="1">
    <citation type="submission" date="2017-02" db="UniProtKB">
        <authorList>
            <consortium name="WormBaseParasite"/>
        </authorList>
    </citation>
    <scope>IDENTIFICATION</scope>
</reference>
<organism evidence="3">
    <name type="scientific">Anisakis simplex</name>
    <name type="common">Herring worm</name>
    <dbReference type="NCBI Taxonomy" id="6269"/>
    <lineage>
        <taxon>Eukaryota</taxon>
        <taxon>Metazoa</taxon>
        <taxon>Ecdysozoa</taxon>
        <taxon>Nematoda</taxon>
        <taxon>Chromadorea</taxon>
        <taxon>Rhabditida</taxon>
        <taxon>Spirurina</taxon>
        <taxon>Ascaridomorpha</taxon>
        <taxon>Ascaridoidea</taxon>
        <taxon>Anisakidae</taxon>
        <taxon>Anisakis</taxon>
        <taxon>Anisakis simplex complex</taxon>
    </lineage>
</organism>
<name>A0A0M3IZX6_ANISI</name>
<reference evidence="1 2" key="2">
    <citation type="submission" date="2018-11" db="EMBL/GenBank/DDBJ databases">
        <authorList>
            <consortium name="Pathogen Informatics"/>
        </authorList>
    </citation>
    <scope>NUCLEOTIDE SEQUENCE [LARGE SCALE GENOMIC DNA]</scope>
</reference>
<sequence>MGDSPVVDPVEESRVVDDIWNLKREIIDDFSPEFTYFQPVTLTNFQQVISMLVKDAKTERQGQKSRDVLPRLCSVLTM</sequence>
<gene>
    <name evidence="1" type="ORF">ASIM_LOCUS709</name>
</gene>
<accession>A0A0M3IZX6</accession>
<evidence type="ECO:0000313" key="2">
    <source>
        <dbReference type="Proteomes" id="UP000267096"/>
    </source>
</evidence>
<protein>
    <submittedName>
        <fullName evidence="3">DNA helicase</fullName>
    </submittedName>
</protein>
<dbReference type="AlphaFoldDB" id="A0A0M3IZX6"/>
<evidence type="ECO:0000313" key="3">
    <source>
        <dbReference type="WBParaSite" id="ASIM_0000081001-mRNA-1"/>
    </source>
</evidence>
<dbReference type="WBParaSite" id="ASIM_0000081001-mRNA-1">
    <property type="protein sequence ID" value="ASIM_0000081001-mRNA-1"/>
    <property type="gene ID" value="ASIM_0000081001"/>
</dbReference>
<dbReference type="EMBL" id="UYRR01000555">
    <property type="protein sequence ID" value="VDK18002.1"/>
    <property type="molecule type" value="Genomic_DNA"/>
</dbReference>
<evidence type="ECO:0000313" key="1">
    <source>
        <dbReference type="EMBL" id="VDK18002.1"/>
    </source>
</evidence>